<name>K9X564_9NOST</name>
<dbReference type="Proteomes" id="UP000010475">
    <property type="component" value="Chromosome"/>
</dbReference>
<gene>
    <name evidence="1" type="ORF">Cylst_5209</name>
</gene>
<organism evidence="1 2">
    <name type="scientific">Cylindrospermum stagnale PCC 7417</name>
    <dbReference type="NCBI Taxonomy" id="56107"/>
    <lineage>
        <taxon>Bacteria</taxon>
        <taxon>Bacillati</taxon>
        <taxon>Cyanobacteriota</taxon>
        <taxon>Cyanophyceae</taxon>
        <taxon>Nostocales</taxon>
        <taxon>Nostocaceae</taxon>
        <taxon>Cylindrospermum</taxon>
    </lineage>
</organism>
<dbReference type="HOGENOM" id="CLU_2315615_0_0_3"/>
<dbReference type="KEGG" id="csg:Cylst_5209"/>
<keyword evidence="2" id="KW-1185">Reference proteome</keyword>
<evidence type="ECO:0000313" key="1">
    <source>
        <dbReference type="EMBL" id="AFZ27244.1"/>
    </source>
</evidence>
<evidence type="ECO:0000313" key="2">
    <source>
        <dbReference type="Proteomes" id="UP000010475"/>
    </source>
</evidence>
<protein>
    <submittedName>
        <fullName evidence="1">Uncharacterized protein</fullName>
    </submittedName>
</protein>
<reference evidence="1 2" key="1">
    <citation type="submission" date="2012-06" db="EMBL/GenBank/DDBJ databases">
        <title>Finished chromosome of genome of Cylindrospermum stagnale PCC 7417.</title>
        <authorList>
            <consortium name="US DOE Joint Genome Institute"/>
            <person name="Gugger M."/>
            <person name="Coursin T."/>
            <person name="Rippka R."/>
            <person name="Tandeau De Marsac N."/>
            <person name="Huntemann M."/>
            <person name="Wei C.-L."/>
            <person name="Han J."/>
            <person name="Detter J.C."/>
            <person name="Han C."/>
            <person name="Tapia R."/>
            <person name="Chen A."/>
            <person name="Kyrpides N."/>
            <person name="Mavromatis K."/>
            <person name="Markowitz V."/>
            <person name="Szeto E."/>
            <person name="Ivanova N."/>
            <person name="Pagani I."/>
            <person name="Pati A."/>
            <person name="Goodwin L."/>
            <person name="Nordberg H.P."/>
            <person name="Cantor M.N."/>
            <person name="Hua S.X."/>
            <person name="Woyke T."/>
            <person name="Kerfeld C.A."/>
        </authorList>
    </citation>
    <scope>NUCLEOTIDE SEQUENCE [LARGE SCALE GENOMIC DNA]</scope>
    <source>
        <strain evidence="1 2">PCC 7417</strain>
    </source>
</reference>
<proteinExistence type="predicted"/>
<dbReference type="AlphaFoldDB" id="K9X564"/>
<dbReference type="RefSeq" id="WP_015210479.1">
    <property type="nucleotide sequence ID" value="NC_019757.1"/>
</dbReference>
<dbReference type="EMBL" id="CP003642">
    <property type="protein sequence ID" value="AFZ27244.1"/>
    <property type="molecule type" value="Genomic_DNA"/>
</dbReference>
<accession>K9X564</accession>
<sequence>MTIGWEALTTEEKTALLQQIFQSLDAELKATVIAEMTKCMDLDTKAKLVAKLLGGENTTQIVIGQNQTTAKNAFLFNLSSKEQMAEALIVVANVLKEDS</sequence>